<comment type="caution">
    <text evidence="1">The sequence shown here is derived from an EMBL/GenBank/DDBJ whole genome shotgun (WGS) entry which is preliminary data.</text>
</comment>
<dbReference type="Proteomes" id="UP000265520">
    <property type="component" value="Unassembled WGS sequence"/>
</dbReference>
<proteinExistence type="predicted"/>
<keyword evidence="2" id="KW-1185">Reference proteome</keyword>
<protein>
    <submittedName>
        <fullName evidence="1">Uncharacterized protein</fullName>
    </submittedName>
</protein>
<reference evidence="1 2" key="1">
    <citation type="journal article" date="2018" name="Front. Plant Sci.">
        <title>Red Clover (Trifolium pratense) and Zigzag Clover (T. medium) - A Picture of Genomic Similarities and Differences.</title>
        <authorList>
            <person name="Dluhosova J."/>
            <person name="Istvanek J."/>
            <person name="Nedelnik J."/>
            <person name="Repkova J."/>
        </authorList>
    </citation>
    <scope>NUCLEOTIDE SEQUENCE [LARGE SCALE GENOMIC DNA]</scope>
    <source>
        <strain evidence="2">cv. 10/8</strain>
        <tissue evidence="1">Leaf</tissue>
    </source>
</reference>
<feature type="non-terminal residue" evidence="1">
    <location>
        <position position="28"/>
    </location>
</feature>
<dbReference type="EMBL" id="LXQA011420992">
    <property type="protein sequence ID" value="MCI96678.1"/>
    <property type="molecule type" value="Genomic_DNA"/>
</dbReference>
<sequence>MFALLWRHLASSGDPVAPTSPGDIKNVA</sequence>
<organism evidence="1 2">
    <name type="scientific">Trifolium medium</name>
    <dbReference type="NCBI Taxonomy" id="97028"/>
    <lineage>
        <taxon>Eukaryota</taxon>
        <taxon>Viridiplantae</taxon>
        <taxon>Streptophyta</taxon>
        <taxon>Embryophyta</taxon>
        <taxon>Tracheophyta</taxon>
        <taxon>Spermatophyta</taxon>
        <taxon>Magnoliopsida</taxon>
        <taxon>eudicotyledons</taxon>
        <taxon>Gunneridae</taxon>
        <taxon>Pentapetalae</taxon>
        <taxon>rosids</taxon>
        <taxon>fabids</taxon>
        <taxon>Fabales</taxon>
        <taxon>Fabaceae</taxon>
        <taxon>Papilionoideae</taxon>
        <taxon>50 kb inversion clade</taxon>
        <taxon>NPAAA clade</taxon>
        <taxon>Hologalegina</taxon>
        <taxon>IRL clade</taxon>
        <taxon>Trifolieae</taxon>
        <taxon>Trifolium</taxon>
    </lineage>
</organism>
<evidence type="ECO:0000313" key="1">
    <source>
        <dbReference type="EMBL" id="MCI96678.1"/>
    </source>
</evidence>
<name>A0A392W7M6_9FABA</name>
<accession>A0A392W7M6</accession>
<evidence type="ECO:0000313" key="2">
    <source>
        <dbReference type="Proteomes" id="UP000265520"/>
    </source>
</evidence>
<dbReference type="AlphaFoldDB" id="A0A392W7M6"/>